<feature type="domain" description="Helicase C-terminal" evidence="2">
    <location>
        <begin position="473"/>
        <end position="647"/>
    </location>
</feature>
<feature type="region of interest" description="Disordered" evidence="1">
    <location>
        <begin position="422"/>
        <end position="462"/>
    </location>
</feature>
<accession>A0AAV4J473</accession>
<gene>
    <name evidence="3" type="ORF">ElyMa_001468000</name>
</gene>
<dbReference type="InterPro" id="IPR048513">
    <property type="entry name" value="Dicer_PBD"/>
</dbReference>
<dbReference type="CDD" id="cd15903">
    <property type="entry name" value="Dicer_PBD"/>
    <property type="match status" value="1"/>
</dbReference>
<dbReference type="Pfam" id="PF00271">
    <property type="entry name" value="Helicase_C"/>
    <property type="match status" value="1"/>
</dbReference>
<evidence type="ECO:0000256" key="1">
    <source>
        <dbReference type="SAM" id="MobiDB-lite"/>
    </source>
</evidence>
<dbReference type="AlphaFoldDB" id="A0AAV4J473"/>
<dbReference type="EMBL" id="BMAT01002889">
    <property type="protein sequence ID" value="GFS16252.1"/>
    <property type="molecule type" value="Genomic_DNA"/>
</dbReference>
<dbReference type="GO" id="GO:0005737">
    <property type="term" value="C:cytoplasm"/>
    <property type="evidence" value="ECO:0007669"/>
    <property type="project" value="TreeGrafter"/>
</dbReference>
<dbReference type="InterPro" id="IPR001650">
    <property type="entry name" value="Helicase_C-like"/>
</dbReference>
<feature type="region of interest" description="Disordered" evidence="1">
    <location>
        <begin position="1"/>
        <end position="20"/>
    </location>
</feature>
<evidence type="ECO:0000313" key="4">
    <source>
        <dbReference type="Proteomes" id="UP000762676"/>
    </source>
</evidence>
<dbReference type="SUPFAM" id="SSF52540">
    <property type="entry name" value="P-loop containing nucleoside triphosphate hydrolases"/>
    <property type="match status" value="2"/>
</dbReference>
<dbReference type="Pfam" id="PF20930">
    <property type="entry name" value="Dicer_PBD"/>
    <property type="match status" value="1"/>
</dbReference>
<name>A0AAV4J473_9GAST</name>
<dbReference type="PANTHER" id="PTHR14074:SF16">
    <property type="entry name" value="ANTIVIRAL INNATE IMMUNE RESPONSE RECEPTOR RIG-I"/>
    <property type="match status" value="1"/>
</dbReference>
<protein>
    <submittedName>
        <fullName evidence="3">Endoribonuclease Dicer</fullName>
    </submittedName>
</protein>
<sequence>MAASSGVGRKGSRYHRLDNIPTNTFTPRTYQIQLLDAALQKNTLLCQGCPNSKLFLALMVAKEMSSATRSLIKNGGKRTFFITNSEEEVEIVTSTIPHHTDLKVGSYPPVQTHVAEQEKDNCENTRQESQSCKHRSVWQQLVESNNIIVCTGTNFLEALENGFVLLKIVNLLIFDDCHHSVSEGHPYASIVSLVQQLDEEGIAEPRILGVTAAIAGTDCSDPDQLKITISSMESAMHAKAQTSMLILTERFGCRPRQKVIRCDLDDFDPVGIDEEQAQLRQTMEGLLLRDYHFFLDCREQLISQAGGKDPGETPRQVLEQCLTILSVLGPWCCSSVGEYFHMQMEKIVKQERCDIHKRCMRCVMTTLRMLTRTFEASFHPDYCVHEFLSYTTPKVRALVNSLRKFKPEVDFIIVSNYSDDPDGDDLSDLSDDGDNDEEDDDSISGSDGEEDNPNKTSLTSKPVHIAVKRNADGVTERITGVLEEEEKNLCGIVFVENRYIAFGLSKVIEEVCSWDEDLCFVKSCHITGQGLKGAGGSAKHQRSNRACKRQEEALRKFRTQEVNLVIATPELEEGIDIPKCNLVVRFDPPKDYRSYTLSKGRARARDASFIILLDADTYEGFQSRLGVFKGIEQVGRIMRVKTTAEKS</sequence>
<evidence type="ECO:0000259" key="2">
    <source>
        <dbReference type="PROSITE" id="PS51194"/>
    </source>
</evidence>
<dbReference type="InterPro" id="IPR027417">
    <property type="entry name" value="P-loop_NTPase"/>
</dbReference>
<comment type="caution">
    <text evidence="3">The sequence shown here is derived from an EMBL/GenBank/DDBJ whole genome shotgun (WGS) entry which is preliminary data.</text>
</comment>
<reference evidence="3 4" key="1">
    <citation type="journal article" date="2021" name="Elife">
        <title>Chloroplast acquisition without the gene transfer in kleptoplastic sea slugs, Plakobranchus ocellatus.</title>
        <authorList>
            <person name="Maeda T."/>
            <person name="Takahashi S."/>
            <person name="Yoshida T."/>
            <person name="Shimamura S."/>
            <person name="Takaki Y."/>
            <person name="Nagai Y."/>
            <person name="Toyoda A."/>
            <person name="Suzuki Y."/>
            <person name="Arimoto A."/>
            <person name="Ishii H."/>
            <person name="Satoh N."/>
            <person name="Nishiyama T."/>
            <person name="Hasebe M."/>
            <person name="Maruyama T."/>
            <person name="Minagawa J."/>
            <person name="Obokata J."/>
            <person name="Shigenobu S."/>
        </authorList>
    </citation>
    <scope>NUCLEOTIDE SEQUENCE [LARGE SCALE GENOMIC DNA]</scope>
</reference>
<dbReference type="InterPro" id="IPR051363">
    <property type="entry name" value="RLR_Helicase"/>
</dbReference>
<organism evidence="3 4">
    <name type="scientific">Elysia marginata</name>
    <dbReference type="NCBI Taxonomy" id="1093978"/>
    <lineage>
        <taxon>Eukaryota</taxon>
        <taxon>Metazoa</taxon>
        <taxon>Spiralia</taxon>
        <taxon>Lophotrochozoa</taxon>
        <taxon>Mollusca</taxon>
        <taxon>Gastropoda</taxon>
        <taxon>Heterobranchia</taxon>
        <taxon>Euthyneura</taxon>
        <taxon>Panpulmonata</taxon>
        <taxon>Sacoglossa</taxon>
        <taxon>Placobranchoidea</taxon>
        <taxon>Plakobranchidae</taxon>
        <taxon>Elysia</taxon>
    </lineage>
</organism>
<dbReference type="PROSITE" id="PS51194">
    <property type="entry name" value="HELICASE_CTER"/>
    <property type="match status" value="1"/>
</dbReference>
<keyword evidence="4" id="KW-1185">Reference proteome</keyword>
<dbReference type="SMART" id="SM00490">
    <property type="entry name" value="HELICc"/>
    <property type="match status" value="1"/>
</dbReference>
<dbReference type="PANTHER" id="PTHR14074">
    <property type="entry name" value="HELICASE WITH DEATH DOMAIN-RELATED"/>
    <property type="match status" value="1"/>
</dbReference>
<proteinExistence type="predicted"/>
<dbReference type="Proteomes" id="UP000762676">
    <property type="component" value="Unassembled WGS sequence"/>
</dbReference>
<evidence type="ECO:0000313" key="3">
    <source>
        <dbReference type="EMBL" id="GFS16252.1"/>
    </source>
</evidence>
<feature type="compositionally biased region" description="Acidic residues" evidence="1">
    <location>
        <begin position="422"/>
        <end position="451"/>
    </location>
</feature>
<dbReference type="Gene3D" id="3.40.50.300">
    <property type="entry name" value="P-loop containing nucleotide triphosphate hydrolases"/>
    <property type="match status" value="2"/>
</dbReference>